<dbReference type="SUPFAM" id="SSF53383">
    <property type="entry name" value="PLP-dependent transferases"/>
    <property type="match status" value="1"/>
</dbReference>
<dbReference type="GO" id="GO:0008483">
    <property type="term" value="F:transaminase activity"/>
    <property type="evidence" value="ECO:0007669"/>
    <property type="project" value="InterPro"/>
</dbReference>
<reference evidence="2" key="1">
    <citation type="journal article" date="2018" name="Nat. Genet.">
        <title>Extensive intraspecific gene order and gene structural variations between Mo17 and other maize genomes.</title>
        <authorList>
            <person name="Sun S."/>
            <person name="Zhou Y."/>
            <person name="Chen J."/>
            <person name="Shi J."/>
            <person name="Zhao H."/>
            <person name="Zhao H."/>
            <person name="Song W."/>
            <person name="Zhang M."/>
            <person name="Cui Y."/>
            <person name="Dong X."/>
            <person name="Liu H."/>
            <person name="Ma X."/>
            <person name="Jiao Y."/>
            <person name="Wang B."/>
            <person name="Wei X."/>
            <person name="Stein J.C."/>
            <person name="Glaubitz J.C."/>
            <person name="Lu F."/>
            <person name="Yu G."/>
            <person name="Liang C."/>
            <person name="Fengler K."/>
            <person name="Li B."/>
            <person name="Rafalski A."/>
            <person name="Schnable P.S."/>
            <person name="Ware D.H."/>
            <person name="Buckler E.S."/>
            <person name="Lai J."/>
        </authorList>
    </citation>
    <scope>NUCLEOTIDE SEQUENCE [LARGE SCALE GENOMIC DNA]</scope>
    <source>
        <tissue evidence="2">Seedling</tissue>
    </source>
</reference>
<evidence type="ECO:0000313" key="2">
    <source>
        <dbReference type="EMBL" id="PWZ12202.1"/>
    </source>
</evidence>
<evidence type="ECO:0000256" key="1">
    <source>
        <dbReference type="ARBA" id="ARBA00022898"/>
    </source>
</evidence>
<dbReference type="InterPro" id="IPR015424">
    <property type="entry name" value="PyrdxlP-dep_Trfase"/>
</dbReference>
<dbReference type="AlphaFoldDB" id="A0A3L6DUC9"/>
<proteinExistence type="predicted"/>
<keyword evidence="1" id="KW-0663">Pyridoxal phosphate</keyword>
<dbReference type="InterPro" id="IPR015422">
    <property type="entry name" value="PyrdxlP-dep_Trfase_small"/>
</dbReference>
<gene>
    <name evidence="2" type="primary">OSL2_3</name>
    <name evidence="2" type="ORF">Zm00014a_002254</name>
</gene>
<organism evidence="2">
    <name type="scientific">Zea mays</name>
    <name type="common">Maize</name>
    <dbReference type="NCBI Taxonomy" id="4577"/>
    <lineage>
        <taxon>Eukaryota</taxon>
        <taxon>Viridiplantae</taxon>
        <taxon>Streptophyta</taxon>
        <taxon>Embryophyta</taxon>
        <taxon>Tracheophyta</taxon>
        <taxon>Spermatophyta</taxon>
        <taxon>Magnoliopsida</taxon>
        <taxon>Liliopsida</taxon>
        <taxon>Poales</taxon>
        <taxon>Poaceae</taxon>
        <taxon>PACMAD clade</taxon>
        <taxon>Panicoideae</taxon>
        <taxon>Andropogonodae</taxon>
        <taxon>Andropogoneae</taxon>
        <taxon>Tripsacinae</taxon>
        <taxon>Zea</taxon>
    </lineage>
</organism>
<dbReference type="ExpressionAtlas" id="A0A3L6DUC9">
    <property type="expression patterns" value="baseline and differential"/>
</dbReference>
<dbReference type="Pfam" id="PF00202">
    <property type="entry name" value="Aminotran_3"/>
    <property type="match status" value="1"/>
</dbReference>
<comment type="caution">
    <text evidence="2">The sequence shown here is derived from an EMBL/GenBank/DDBJ whole genome shotgun (WGS) entry which is preliminary data.</text>
</comment>
<dbReference type="GO" id="GO:0030170">
    <property type="term" value="F:pyridoxal phosphate binding"/>
    <property type="evidence" value="ECO:0007669"/>
    <property type="project" value="InterPro"/>
</dbReference>
<dbReference type="EMBL" id="NCVQ01000009">
    <property type="protein sequence ID" value="PWZ12202.1"/>
    <property type="molecule type" value="Genomic_DNA"/>
</dbReference>
<name>A0A3L6DUC9_MAIZE</name>
<dbReference type="Proteomes" id="UP000251960">
    <property type="component" value="Chromosome 8"/>
</dbReference>
<dbReference type="PANTHER" id="PTHR46667">
    <property type="entry name" value="OS05G0182700 PROTEIN"/>
    <property type="match status" value="1"/>
</dbReference>
<dbReference type="Gene3D" id="3.90.1150.10">
    <property type="entry name" value="Aspartate Aminotransferase, domain 1"/>
    <property type="match status" value="1"/>
</dbReference>
<dbReference type="PANTHER" id="PTHR46667:SF1">
    <property type="entry name" value="OS09G0482740 PROTEIN"/>
    <property type="match status" value="1"/>
</dbReference>
<accession>A0A3L6DUC9</accession>
<dbReference type="FunFam" id="3.90.1150.10:FF:000280">
    <property type="entry name" value="Class III aminotransferase"/>
    <property type="match status" value="1"/>
</dbReference>
<protein>
    <submittedName>
        <fullName evidence="2">Gamma-aminobutyrate transaminase 1, mitochondrial</fullName>
    </submittedName>
</protein>
<dbReference type="InterPro" id="IPR015421">
    <property type="entry name" value="PyrdxlP-dep_Trfase_major"/>
</dbReference>
<dbReference type="Gene3D" id="3.40.640.10">
    <property type="entry name" value="Type I PLP-dependent aspartate aminotransferase-like (Major domain)"/>
    <property type="match status" value="1"/>
</dbReference>
<dbReference type="InterPro" id="IPR005814">
    <property type="entry name" value="Aminotrans_3"/>
</dbReference>
<sequence>MRQRRLAGTLPLTLPWLRPLIGLYLHPVLRRLRGRRRWSATTTATTVLAPQPPSLHRVAASHRTTSGLQWRFNITKDLDKTGEASLPENKELLESLNSEQKDSGCYVYEEWSFYFLSRKQVNNVKDDLSQIGFDVESIQKMVAGLEGKIELLENKQDVANTGIWYLCQVAGGLKDGINTRFFQVIRLLSILHDKAFLQLAISDLQGDSSRFKGHGMLAPFTAGWQSNDLHPLIIERSEGSYVYDINGNKYLDSLAGLWCTALGGSEPRLVKAATEGA</sequence>